<sequence length="128" mass="13405">MQGPPESAHDWTLSAIEVDRGGATATIRFLDCGSSPAALLAEGLRRPTVNRELPWGVSGSVQEMAGPVTRSDGAVWLDLCIQSGDAVCVEARRFTWLRPARAAALGTSAADGPSGPPIVVRDVPERGI</sequence>
<evidence type="ECO:0000313" key="1">
    <source>
        <dbReference type="EMBL" id="XCO77356.1"/>
    </source>
</evidence>
<organism evidence="1">
    <name type="scientific">Lysobacter firmicutimachus</name>
    <dbReference type="NCBI Taxonomy" id="1792846"/>
    <lineage>
        <taxon>Bacteria</taxon>
        <taxon>Pseudomonadati</taxon>
        <taxon>Pseudomonadota</taxon>
        <taxon>Gammaproteobacteria</taxon>
        <taxon>Lysobacterales</taxon>
        <taxon>Lysobacteraceae</taxon>
        <taxon>Lysobacter</taxon>
    </lineage>
</organism>
<reference evidence="1" key="1">
    <citation type="submission" date="2024-06" db="EMBL/GenBank/DDBJ databases">
        <authorList>
            <person name="Li S."/>
        </authorList>
    </citation>
    <scope>NUCLEOTIDE SEQUENCE</scope>
    <source>
        <strain evidence="1">SR10</strain>
    </source>
</reference>
<dbReference type="RefSeq" id="WP_064748861.1">
    <property type="nucleotide sequence ID" value="NZ_CP159925.1"/>
</dbReference>
<dbReference type="EMBL" id="CP159925">
    <property type="protein sequence ID" value="XCO77356.1"/>
    <property type="molecule type" value="Genomic_DNA"/>
</dbReference>
<accession>A0AAU8MYS0</accession>
<dbReference type="AlphaFoldDB" id="A0AAU8MYS0"/>
<gene>
    <name evidence="1" type="ORF">ABU614_11400</name>
</gene>
<proteinExistence type="predicted"/>
<protein>
    <submittedName>
        <fullName evidence="1">Uncharacterized protein</fullName>
    </submittedName>
</protein>
<name>A0AAU8MYS0_9GAMM</name>